<feature type="non-terminal residue" evidence="2">
    <location>
        <position position="667"/>
    </location>
</feature>
<dbReference type="Proteomes" id="UP001152795">
    <property type="component" value="Unassembled WGS sequence"/>
</dbReference>
<dbReference type="Gene3D" id="2.60.40.10">
    <property type="entry name" value="Immunoglobulins"/>
    <property type="match status" value="1"/>
</dbReference>
<evidence type="ECO:0000313" key="3">
    <source>
        <dbReference type="Proteomes" id="UP001152795"/>
    </source>
</evidence>
<reference evidence="2" key="1">
    <citation type="submission" date="2020-04" db="EMBL/GenBank/DDBJ databases">
        <authorList>
            <person name="Alioto T."/>
            <person name="Alioto T."/>
            <person name="Gomez Garrido J."/>
        </authorList>
    </citation>
    <scope>NUCLEOTIDE SEQUENCE</scope>
    <source>
        <strain evidence="2">A484AB</strain>
    </source>
</reference>
<dbReference type="PANTHER" id="PTHR34677">
    <property type="match status" value="1"/>
</dbReference>
<sequence>SEPSNFECALDIKSRSIKCGKGTYGEWNGLNIPHGRRTFWVRGTDNLGNVGEWKPYNFEVDSTGPDITFGDQETKTQNSPTFRWSSSEPAKFKCRMENSFIEEDCGNGTNAKWTGNEIPDGPHKLMVYGVDKMNNRGPLAELQFNVDSTGPKISFPANQPVVTKNNPTFRWTSSEAAKFKCALDNGHVNELDCGDGTSSHWTGTNIPDGHYKLLVYGTDDMNNRGPTAEHKFIVDNSAPVVTFNRADNVTNDTPQFTWSSEEDVSQFLCSLDGAAYVNCGRGRTGDWSRNVPHGQHVFFVKGQDENGNVGTPAEHTFNVDTRHPNVVIEPIPLKTSNRSTSIRWTSDEPARYLCSIDNAPETNCGFGTNGQKTTSELKDGDHTFILTAIDPVGNRAPILRRRWTVDTTGPKISFPAGQPTLTRNNPTFRWTSSEPATFKCALDGGQFNVHDCGDGISGRWTRTDIPDGVYKLLVYGTDDTNNRGPTAEHKFVVDSRPPEITFSGDLPETTSRNPTLTWSSSEYATFECKLEDGKIFNCGSGDDGIWSGRNMTDGAHSLSVRGTDALGNKGQFISRSWTVDESGPRLRFVGDLPSRARRLPRIRWISNEFAFFECSLNGRNYTSCGRGMQHSWTRHETPTGLLVFRVRGRDTKGNVGEPITVAIDIGA</sequence>
<dbReference type="EMBL" id="CACRXK020015565">
    <property type="protein sequence ID" value="CAB4028568.1"/>
    <property type="molecule type" value="Genomic_DNA"/>
</dbReference>
<dbReference type="Pfam" id="PF19077">
    <property type="entry name" value="Big_13"/>
    <property type="match status" value="1"/>
</dbReference>
<evidence type="ECO:0000259" key="1">
    <source>
        <dbReference type="Pfam" id="PF19077"/>
    </source>
</evidence>
<name>A0A7D9LDW2_PARCT</name>
<feature type="domain" description="Bacterial Ig-like" evidence="1">
    <location>
        <begin position="245"/>
        <end position="321"/>
    </location>
</feature>
<keyword evidence="3" id="KW-1185">Reference proteome</keyword>
<protein>
    <recommendedName>
        <fullName evidence="1">Bacterial Ig-like domain-containing protein</fullName>
    </recommendedName>
</protein>
<dbReference type="InterPro" id="IPR013783">
    <property type="entry name" value="Ig-like_fold"/>
</dbReference>
<proteinExistence type="predicted"/>
<dbReference type="AlphaFoldDB" id="A0A7D9LDW2"/>
<dbReference type="PANTHER" id="PTHR34677:SF3">
    <property type="entry name" value="BACTERIAL IG-LIKE DOMAIN-CONTAINING PROTEIN"/>
    <property type="match status" value="1"/>
</dbReference>
<comment type="caution">
    <text evidence="2">The sequence shown here is derived from an EMBL/GenBank/DDBJ whole genome shotgun (WGS) entry which is preliminary data.</text>
</comment>
<accession>A0A7D9LDW2</accession>
<gene>
    <name evidence="2" type="ORF">PACLA_8A087854</name>
</gene>
<organism evidence="2 3">
    <name type="scientific">Paramuricea clavata</name>
    <name type="common">Red gorgonian</name>
    <name type="synonym">Violescent sea-whip</name>
    <dbReference type="NCBI Taxonomy" id="317549"/>
    <lineage>
        <taxon>Eukaryota</taxon>
        <taxon>Metazoa</taxon>
        <taxon>Cnidaria</taxon>
        <taxon>Anthozoa</taxon>
        <taxon>Octocorallia</taxon>
        <taxon>Malacalcyonacea</taxon>
        <taxon>Plexauridae</taxon>
        <taxon>Paramuricea</taxon>
    </lineage>
</organism>
<dbReference type="OrthoDB" id="5974456at2759"/>
<dbReference type="InterPro" id="IPR044016">
    <property type="entry name" value="Big_13"/>
</dbReference>
<evidence type="ECO:0000313" key="2">
    <source>
        <dbReference type="EMBL" id="CAB4028568.1"/>
    </source>
</evidence>